<dbReference type="Proteomes" id="UP000306196">
    <property type="component" value="Unassembled WGS sequence"/>
</dbReference>
<dbReference type="SUPFAM" id="SSF53649">
    <property type="entry name" value="Alkaline phosphatase-like"/>
    <property type="match status" value="1"/>
</dbReference>
<keyword evidence="8" id="KW-1185">Reference proteome</keyword>
<dbReference type="InterPro" id="IPR050738">
    <property type="entry name" value="Sulfatase"/>
</dbReference>
<gene>
    <name evidence="7" type="ORF">FEM03_09635</name>
</gene>
<dbReference type="Gene3D" id="3.40.720.10">
    <property type="entry name" value="Alkaline Phosphatase, subunit A"/>
    <property type="match status" value="1"/>
</dbReference>
<comment type="similarity">
    <text evidence="1">Belongs to the sulfatase family.</text>
</comment>
<dbReference type="OrthoDB" id="9762324at2"/>
<protein>
    <submittedName>
        <fullName evidence="7">Arylsulfatase</fullName>
    </submittedName>
</protein>
<dbReference type="InterPro" id="IPR000917">
    <property type="entry name" value="Sulfatase_N"/>
</dbReference>
<dbReference type="Gene3D" id="3.30.1120.10">
    <property type="match status" value="1"/>
</dbReference>
<keyword evidence="4" id="KW-0106">Calcium</keyword>
<accession>A0A5R8KFS7</accession>
<dbReference type="PROSITE" id="PS00149">
    <property type="entry name" value="SULFATASE_2"/>
    <property type="match status" value="1"/>
</dbReference>
<evidence type="ECO:0000256" key="2">
    <source>
        <dbReference type="ARBA" id="ARBA00022723"/>
    </source>
</evidence>
<dbReference type="CDD" id="cd16143">
    <property type="entry name" value="ARS_like"/>
    <property type="match status" value="1"/>
</dbReference>
<dbReference type="AlphaFoldDB" id="A0A5R8KFS7"/>
<evidence type="ECO:0000313" key="7">
    <source>
        <dbReference type="EMBL" id="TLD71158.1"/>
    </source>
</evidence>
<reference evidence="7 8" key="1">
    <citation type="submission" date="2019-05" db="EMBL/GenBank/DDBJ databases">
        <title>Verrucobacter flavum gen. nov., sp. nov. a new member of the family Verrucomicrobiaceae.</title>
        <authorList>
            <person name="Szuroczki S."/>
            <person name="Abbaszade G."/>
            <person name="Szabo A."/>
            <person name="Felfoldi T."/>
            <person name="Schumann P."/>
            <person name="Boka K."/>
            <person name="Keki Z."/>
            <person name="Toumi M."/>
            <person name="Toth E."/>
        </authorList>
    </citation>
    <scope>NUCLEOTIDE SEQUENCE [LARGE SCALE GENOMIC DNA]</scope>
    <source>
        <strain evidence="7 8">MG-N-17</strain>
    </source>
</reference>
<dbReference type="EMBL" id="VAUV01000006">
    <property type="protein sequence ID" value="TLD71158.1"/>
    <property type="molecule type" value="Genomic_DNA"/>
</dbReference>
<dbReference type="RefSeq" id="WP_138085989.1">
    <property type="nucleotide sequence ID" value="NZ_VAUV01000006.1"/>
</dbReference>
<dbReference type="GO" id="GO:0046872">
    <property type="term" value="F:metal ion binding"/>
    <property type="evidence" value="ECO:0007669"/>
    <property type="project" value="UniProtKB-KW"/>
</dbReference>
<keyword evidence="3" id="KW-0378">Hydrolase</keyword>
<feature type="domain" description="Sulfatase N-terminal" evidence="6">
    <location>
        <begin position="28"/>
        <end position="397"/>
    </location>
</feature>
<keyword evidence="2" id="KW-0479">Metal-binding</keyword>
<evidence type="ECO:0000256" key="1">
    <source>
        <dbReference type="ARBA" id="ARBA00008779"/>
    </source>
</evidence>
<proteinExistence type="inferred from homology"/>
<keyword evidence="5" id="KW-0732">Signal</keyword>
<sequence length="510" mass="55312">MKWSRFYSGLLAFAWSAASLSLQAQQKPNVVLIMADDVGYGDLGCYGGKHAKTPNLDKLAKEGRRFTDGHSPAATCTPSRRALLTGVYSWRQQPGSAIAPGDAAMTIAPGTTTIATLMKSAGYRTGIVGKWHLGLGPEGGPDWNGEIRPGPMDLGFDEVFIMAATGDRVPTVYVKDRRVVGLDPNDPIQVSYKQKIGNEPTGRENPELLKLKHTHGHDMTIVNGIGRIGWMTGGKSARWVDEDMSDTFAGEAVKFIDAHKSKPFFLCFTPHNVHVPRVPHARFKGSSAVGTRGDHLQELDDAVGQVLAALEKNGLVENTLVIFTSDNGGVMDDGYEDVGSFDYHPNAPLTGYKGGLYEGGHRVPFMARWPKGIAAGSDSDALITAVDIAATLAKLVGTTIPAGQCRDSLDVLEAFTGEGELTKPLRETFIMHSGGTKGPFGVRMNQWKFIERGGRAQYRKGKETETAIPGERLYDLSKDLAEERNVIEQHPEIAAQMRKILVDEGARKQP</sequence>
<evidence type="ECO:0000259" key="6">
    <source>
        <dbReference type="Pfam" id="PF00884"/>
    </source>
</evidence>
<name>A0A5R8KFS7_9BACT</name>
<dbReference type="PROSITE" id="PS00523">
    <property type="entry name" value="SULFATASE_1"/>
    <property type="match status" value="1"/>
</dbReference>
<feature type="chain" id="PRO_5024459276" evidence="5">
    <location>
        <begin position="25"/>
        <end position="510"/>
    </location>
</feature>
<comment type="caution">
    <text evidence="7">The sequence shown here is derived from an EMBL/GenBank/DDBJ whole genome shotgun (WGS) entry which is preliminary data.</text>
</comment>
<evidence type="ECO:0000256" key="5">
    <source>
        <dbReference type="SAM" id="SignalP"/>
    </source>
</evidence>
<dbReference type="PANTHER" id="PTHR42693:SF53">
    <property type="entry name" value="ENDO-4-O-SULFATASE"/>
    <property type="match status" value="1"/>
</dbReference>
<dbReference type="GO" id="GO:0004065">
    <property type="term" value="F:arylsulfatase activity"/>
    <property type="evidence" value="ECO:0007669"/>
    <property type="project" value="TreeGrafter"/>
</dbReference>
<dbReference type="InterPro" id="IPR024607">
    <property type="entry name" value="Sulfatase_CS"/>
</dbReference>
<evidence type="ECO:0000256" key="4">
    <source>
        <dbReference type="ARBA" id="ARBA00022837"/>
    </source>
</evidence>
<evidence type="ECO:0000313" key="8">
    <source>
        <dbReference type="Proteomes" id="UP000306196"/>
    </source>
</evidence>
<dbReference type="PANTHER" id="PTHR42693">
    <property type="entry name" value="ARYLSULFATASE FAMILY MEMBER"/>
    <property type="match status" value="1"/>
</dbReference>
<organism evidence="7 8">
    <name type="scientific">Phragmitibacter flavus</name>
    <dbReference type="NCBI Taxonomy" id="2576071"/>
    <lineage>
        <taxon>Bacteria</taxon>
        <taxon>Pseudomonadati</taxon>
        <taxon>Verrucomicrobiota</taxon>
        <taxon>Verrucomicrobiia</taxon>
        <taxon>Verrucomicrobiales</taxon>
        <taxon>Verrucomicrobiaceae</taxon>
        <taxon>Phragmitibacter</taxon>
    </lineage>
</organism>
<evidence type="ECO:0000256" key="3">
    <source>
        <dbReference type="ARBA" id="ARBA00022801"/>
    </source>
</evidence>
<dbReference type="InterPro" id="IPR017850">
    <property type="entry name" value="Alkaline_phosphatase_core_sf"/>
</dbReference>
<dbReference type="Pfam" id="PF00884">
    <property type="entry name" value="Sulfatase"/>
    <property type="match status" value="1"/>
</dbReference>
<feature type="signal peptide" evidence="5">
    <location>
        <begin position="1"/>
        <end position="24"/>
    </location>
</feature>